<dbReference type="Pfam" id="PF17403">
    <property type="entry name" value="Nrap_D2"/>
    <property type="match status" value="1"/>
</dbReference>
<organism evidence="3 4">
    <name type="scientific">Effrenium voratum</name>
    <dbReference type="NCBI Taxonomy" id="2562239"/>
    <lineage>
        <taxon>Eukaryota</taxon>
        <taxon>Sar</taxon>
        <taxon>Alveolata</taxon>
        <taxon>Dinophyceae</taxon>
        <taxon>Suessiales</taxon>
        <taxon>Symbiodiniaceae</taxon>
        <taxon>Effrenium</taxon>
    </lineage>
</organism>
<protein>
    <recommendedName>
        <fullName evidence="2">Nrap protein domain-containing protein</fullName>
    </recommendedName>
</protein>
<comment type="caution">
    <text evidence="3">The sequence shown here is derived from an EMBL/GenBank/DDBJ whole genome shotgun (WGS) entry which is preliminary data.</text>
</comment>
<gene>
    <name evidence="3" type="ORF">EVOR1521_LOCUS23265</name>
</gene>
<sequence length="418" mass="45318">MPCMQLISSLRSSLRFVGLDADLKTQCIVLAAILTAVLPLEIHHLLAALLGAAGYMFLQSLEPTVQRKPPKAQDSPKLERRASRGDVPMKEVRKPSVVPVQAPKFQSVGWEAEVQELLQRISLTEESQAQVAAITAKVRAVLAPVMPGAKVDGYCGANPGTCCAFGVAVPDLEIVVLCKPQASARVDAAKFQKALIRSCTDRLVAAAFKFRRSAFRGVEPKVTLISPPEDGQAGIPFNLAVNACTPARSSAVFEACVQLDARAAQLVLLVRRWAKDRGISHAAKGHLSPYCWMLLVVYYLQDKEPVLPDLSFLTSGKPAPPAAGSDKSAGELLRGFFSFFAHFDWQTPIRVRAGGDIAPRTVEGHFAPVIEDPFERRSDLASSMHSLSLQRLTAELGRAVALCHNSLAELLEPWTPEE</sequence>
<dbReference type="PANTHER" id="PTHR12271">
    <property type="entry name" value="POLY A POLYMERASE CID PAP -RELATED"/>
    <property type="match status" value="1"/>
</dbReference>
<name>A0AA36J639_9DINO</name>
<feature type="compositionally biased region" description="Basic and acidic residues" evidence="1">
    <location>
        <begin position="74"/>
        <end position="85"/>
    </location>
</feature>
<evidence type="ECO:0000259" key="2">
    <source>
        <dbReference type="Pfam" id="PF17403"/>
    </source>
</evidence>
<dbReference type="InterPro" id="IPR035367">
    <property type="entry name" value="Nrap_D2"/>
</dbReference>
<keyword evidence="4" id="KW-1185">Reference proteome</keyword>
<accession>A0AA36J639</accession>
<evidence type="ECO:0000313" key="4">
    <source>
        <dbReference type="Proteomes" id="UP001178507"/>
    </source>
</evidence>
<dbReference type="AlphaFoldDB" id="A0AA36J639"/>
<evidence type="ECO:0000313" key="3">
    <source>
        <dbReference type="EMBL" id="CAJ1399792.1"/>
    </source>
</evidence>
<reference evidence="3" key="1">
    <citation type="submission" date="2023-08" db="EMBL/GenBank/DDBJ databases">
        <authorList>
            <person name="Chen Y."/>
            <person name="Shah S."/>
            <person name="Dougan E. K."/>
            <person name="Thang M."/>
            <person name="Chan C."/>
        </authorList>
    </citation>
    <scope>NUCLEOTIDE SEQUENCE</scope>
</reference>
<dbReference type="GO" id="GO:0016779">
    <property type="term" value="F:nucleotidyltransferase activity"/>
    <property type="evidence" value="ECO:0007669"/>
    <property type="project" value="TreeGrafter"/>
</dbReference>
<dbReference type="Proteomes" id="UP001178507">
    <property type="component" value="Unassembled WGS sequence"/>
</dbReference>
<feature type="domain" description="Nrap protein" evidence="2">
    <location>
        <begin position="267"/>
        <end position="405"/>
    </location>
</feature>
<dbReference type="GO" id="GO:0031123">
    <property type="term" value="P:RNA 3'-end processing"/>
    <property type="evidence" value="ECO:0007669"/>
    <property type="project" value="TreeGrafter"/>
</dbReference>
<dbReference type="Gene3D" id="1.10.1410.10">
    <property type="match status" value="1"/>
</dbReference>
<dbReference type="SUPFAM" id="SSF81631">
    <property type="entry name" value="PAP/OAS1 substrate-binding domain"/>
    <property type="match status" value="1"/>
</dbReference>
<evidence type="ECO:0000256" key="1">
    <source>
        <dbReference type="SAM" id="MobiDB-lite"/>
    </source>
</evidence>
<proteinExistence type="predicted"/>
<dbReference type="PANTHER" id="PTHR12271:SF40">
    <property type="entry name" value="POLY(A) RNA POLYMERASE GLD2"/>
    <property type="match status" value="1"/>
</dbReference>
<dbReference type="EMBL" id="CAUJNA010003349">
    <property type="protein sequence ID" value="CAJ1399792.1"/>
    <property type="molecule type" value="Genomic_DNA"/>
</dbReference>
<feature type="region of interest" description="Disordered" evidence="1">
    <location>
        <begin position="66"/>
        <end position="85"/>
    </location>
</feature>